<dbReference type="AlphaFoldDB" id="A0A9N9C8V3"/>
<dbReference type="Gene3D" id="1.10.510.10">
    <property type="entry name" value="Transferase(Phosphotransferase) domain 1"/>
    <property type="match status" value="1"/>
</dbReference>
<dbReference type="InterPro" id="IPR008271">
    <property type="entry name" value="Ser/Thr_kinase_AS"/>
</dbReference>
<dbReference type="EMBL" id="CAJVQA010004111">
    <property type="protein sequence ID" value="CAG8591465.1"/>
    <property type="molecule type" value="Genomic_DNA"/>
</dbReference>
<dbReference type="SUPFAM" id="SSF56112">
    <property type="entry name" value="Protein kinase-like (PK-like)"/>
    <property type="match status" value="1"/>
</dbReference>
<evidence type="ECO:0000313" key="12">
    <source>
        <dbReference type="Proteomes" id="UP000789759"/>
    </source>
</evidence>
<dbReference type="EC" id="2.7.11.1" evidence="1"/>
<evidence type="ECO:0000256" key="3">
    <source>
        <dbReference type="ARBA" id="ARBA00022679"/>
    </source>
</evidence>
<evidence type="ECO:0000256" key="7">
    <source>
        <dbReference type="ARBA" id="ARBA00037982"/>
    </source>
</evidence>
<dbReference type="OrthoDB" id="1405469at2759"/>
<evidence type="ECO:0000313" key="11">
    <source>
        <dbReference type="EMBL" id="CAG8591465.1"/>
    </source>
</evidence>
<dbReference type="InterPro" id="IPR001245">
    <property type="entry name" value="Ser-Thr/Tyr_kinase_cat_dom"/>
</dbReference>
<evidence type="ECO:0000256" key="6">
    <source>
        <dbReference type="ARBA" id="ARBA00022840"/>
    </source>
</evidence>
<gene>
    <name evidence="11" type="ORF">CPELLU_LOCUS6552</name>
</gene>
<evidence type="ECO:0000256" key="5">
    <source>
        <dbReference type="ARBA" id="ARBA00022777"/>
    </source>
</evidence>
<evidence type="ECO:0000256" key="2">
    <source>
        <dbReference type="ARBA" id="ARBA00022527"/>
    </source>
</evidence>
<keyword evidence="2" id="KW-0723">Serine/threonine-protein kinase</keyword>
<dbReference type="InterPro" id="IPR000719">
    <property type="entry name" value="Prot_kinase_dom"/>
</dbReference>
<keyword evidence="4" id="KW-0547">Nucleotide-binding</keyword>
<evidence type="ECO:0000259" key="10">
    <source>
        <dbReference type="PROSITE" id="PS50011"/>
    </source>
</evidence>
<comment type="similarity">
    <text evidence="7">Belongs to the protein kinase superfamily. Ser/Thr protein kinase family. GCN2 subfamily.</text>
</comment>
<dbReference type="InterPro" id="IPR050339">
    <property type="entry name" value="CC_SR_Kinase"/>
</dbReference>
<dbReference type="PANTHER" id="PTHR11042">
    <property type="entry name" value="EUKARYOTIC TRANSLATION INITIATION FACTOR 2-ALPHA KINASE EIF2-ALPHA KINASE -RELATED"/>
    <property type="match status" value="1"/>
</dbReference>
<comment type="catalytic activity">
    <reaction evidence="9">
        <text>L-seryl-[protein] + ATP = O-phospho-L-seryl-[protein] + ADP + H(+)</text>
        <dbReference type="Rhea" id="RHEA:17989"/>
        <dbReference type="Rhea" id="RHEA-COMP:9863"/>
        <dbReference type="Rhea" id="RHEA-COMP:11604"/>
        <dbReference type="ChEBI" id="CHEBI:15378"/>
        <dbReference type="ChEBI" id="CHEBI:29999"/>
        <dbReference type="ChEBI" id="CHEBI:30616"/>
        <dbReference type="ChEBI" id="CHEBI:83421"/>
        <dbReference type="ChEBI" id="CHEBI:456216"/>
        <dbReference type="EC" id="2.7.11.1"/>
    </reaction>
</comment>
<dbReference type="FunFam" id="3.30.200.20:FF:000306">
    <property type="entry name" value="IKS protein kinase"/>
    <property type="match status" value="1"/>
</dbReference>
<dbReference type="PROSITE" id="PS50011">
    <property type="entry name" value="PROTEIN_KINASE_DOM"/>
    <property type="match status" value="1"/>
</dbReference>
<dbReference type="PROSITE" id="PS00108">
    <property type="entry name" value="PROTEIN_KINASE_ST"/>
    <property type="match status" value="1"/>
</dbReference>
<keyword evidence="3" id="KW-0808">Transferase</keyword>
<dbReference type="Proteomes" id="UP000789759">
    <property type="component" value="Unassembled WGS sequence"/>
</dbReference>
<protein>
    <recommendedName>
        <fullName evidence="1">non-specific serine/threonine protein kinase</fullName>
        <ecNumber evidence="1">2.7.11.1</ecNumber>
    </recommendedName>
</protein>
<dbReference type="PANTHER" id="PTHR11042:SF138">
    <property type="entry name" value="SERINE_THREONINE-PROTEIN KINASE IKS1-RELATED"/>
    <property type="match status" value="1"/>
</dbReference>
<dbReference type="GO" id="GO:0005737">
    <property type="term" value="C:cytoplasm"/>
    <property type="evidence" value="ECO:0007669"/>
    <property type="project" value="TreeGrafter"/>
</dbReference>
<dbReference type="SMART" id="SM00220">
    <property type="entry name" value="S_TKc"/>
    <property type="match status" value="1"/>
</dbReference>
<organism evidence="11 12">
    <name type="scientific">Cetraspora pellucida</name>
    <dbReference type="NCBI Taxonomy" id="1433469"/>
    <lineage>
        <taxon>Eukaryota</taxon>
        <taxon>Fungi</taxon>
        <taxon>Fungi incertae sedis</taxon>
        <taxon>Mucoromycota</taxon>
        <taxon>Glomeromycotina</taxon>
        <taxon>Glomeromycetes</taxon>
        <taxon>Diversisporales</taxon>
        <taxon>Gigasporaceae</taxon>
        <taxon>Cetraspora</taxon>
    </lineage>
</organism>
<comment type="caution">
    <text evidence="11">The sequence shown here is derived from an EMBL/GenBank/DDBJ whole genome shotgun (WGS) entry which is preliminary data.</text>
</comment>
<dbReference type="Gene3D" id="3.30.200.20">
    <property type="entry name" value="Phosphorylase Kinase, domain 1"/>
    <property type="match status" value="1"/>
</dbReference>
<accession>A0A9N9C8V3</accession>
<dbReference type="GO" id="GO:0004674">
    <property type="term" value="F:protein serine/threonine kinase activity"/>
    <property type="evidence" value="ECO:0007669"/>
    <property type="project" value="UniProtKB-KW"/>
</dbReference>
<keyword evidence="5" id="KW-0418">Kinase</keyword>
<dbReference type="GO" id="GO:0005524">
    <property type="term" value="F:ATP binding"/>
    <property type="evidence" value="ECO:0007669"/>
    <property type="project" value="UniProtKB-KW"/>
</dbReference>
<dbReference type="GO" id="GO:0005634">
    <property type="term" value="C:nucleus"/>
    <property type="evidence" value="ECO:0007669"/>
    <property type="project" value="TreeGrafter"/>
</dbReference>
<dbReference type="InterPro" id="IPR011009">
    <property type="entry name" value="Kinase-like_dom_sf"/>
</dbReference>
<feature type="non-terminal residue" evidence="11">
    <location>
        <position position="361"/>
    </location>
</feature>
<reference evidence="11" key="1">
    <citation type="submission" date="2021-06" db="EMBL/GenBank/DDBJ databases">
        <authorList>
            <person name="Kallberg Y."/>
            <person name="Tangrot J."/>
            <person name="Rosling A."/>
        </authorList>
    </citation>
    <scope>NUCLEOTIDE SEQUENCE</scope>
    <source>
        <strain evidence="11">FL966</strain>
    </source>
</reference>
<keyword evidence="6" id="KW-0067">ATP-binding</keyword>
<proteinExistence type="inferred from homology"/>
<name>A0A9N9C8V3_9GLOM</name>
<dbReference type="Pfam" id="PF07714">
    <property type="entry name" value="PK_Tyr_Ser-Thr"/>
    <property type="match status" value="1"/>
</dbReference>
<evidence type="ECO:0000256" key="9">
    <source>
        <dbReference type="ARBA" id="ARBA00048679"/>
    </source>
</evidence>
<evidence type="ECO:0000256" key="4">
    <source>
        <dbReference type="ARBA" id="ARBA00022741"/>
    </source>
</evidence>
<comment type="catalytic activity">
    <reaction evidence="8">
        <text>L-threonyl-[protein] + ATP = O-phospho-L-threonyl-[protein] + ADP + H(+)</text>
        <dbReference type="Rhea" id="RHEA:46608"/>
        <dbReference type="Rhea" id="RHEA-COMP:11060"/>
        <dbReference type="Rhea" id="RHEA-COMP:11605"/>
        <dbReference type="ChEBI" id="CHEBI:15378"/>
        <dbReference type="ChEBI" id="CHEBI:30013"/>
        <dbReference type="ChEBI" id="CHEBI:30616"/>
        <dbReference type="ChEBI" id="CHEBI:61977"/>
        <dbReference type="ChEBI" id="CHEBI:456216"/>
        <dbReference type="EC" id="2.7.11.1"/>
    </reaction>
</comment>
<sequence length="361" mass="41402">MNSPQPDSEFHSEVEYAFTPNFLDPNRIRSRRNTFTYGDFGTSQLPHVSLCPSPTVGSSSTDAHSELVPYSKEWTVILRSENAGQLVLYNTTNRRVSVRRLPQNNSIPSNQALSSPHMCALCRRPLLSTTTASSSDFMHRNYFRLLENSESSFNQGYYERFFIEERKLGRGSRGSVFLCKHVLDNVHLGEYAIKKVAVGDNHAWLVRMLREVHLLERLHHPNIVDYKHAWLEHHQLTTFGPPVPCLFILMERANGGNLEEFIDIQPSTFSMQKDSNDHHLTPKERLLRARMFHPSHLNDQPTLNSPLPSKRSLNLREICSLFMDICEGLAHLHGQGIIHRDLKPSNLLLQYDNSEDLTGMF</sequence>
<keyword evidence="12" id="KW-1185">Reference proteome</keyword>
<feature type="domain" description="Protein kinase" evidence="10">
    <location>
        <begin position="162"/>
        <end position="361"/>
    </location>
</feature>
<evidence type="ECO:0000256" key="8">
    <source>
        <dbReference type="ARBA" id="ARBA00047899"/>
    </source>
</evidence>
<evidence type="ECO:0000256" key="1">
    <source>
        <dbReference type="ARBA" id="ARBA00012513"/>
    </source>
</evidence>